<evidence type="ECO:0000313" key="2">
    <source>
        <dbReference type="Proteomes" id="UP000054560"/>
    </source>
</evidence>
<proteinExistence type="predicted"/>
<dbReference type="GeneID" id="25908297"/>
<dbReference type="Proteomes" id="UP000054560">
    <property type="component" value="Unassembled WGS sequence"/>
</dbReference>
<keyword evidence="2" id="KW-1185">Reference proteome</keyword>
<evidence type="ECO:0000313" key="1">
    <source>
        <dbReference type="EMBL" id="KNC79833.1"/>
    </source>
</evidence>
<protein>
    <submittedName>
        <fullName evidence="1">Uncharacterized protein</fullName>
    </submittedName>
</protein>
<reference evidence="1 2" key="1">
    <citation type="submission" date="2011-02" db="EMBL/GenBank/DDBJ databases">
        <title>The Genome Sequence of Sphaeroforma arctica JP610.</title>
        <authorList>
            <consortium name="The Broad Institute Genome Sequencing Platform"/>
            <person name="Russ C."/>
            <person name="Cuomo C."/>
            <person name="Young S.K."/>
            <person name="Zeng Q."/>
            <person name="Gargeya S."/>
            <person name="Alvarado L."/>
            <person name="Berlin A."/>
            <person name="Chapman S.B."/>
            <person name="Chen Z."/>
            <person name="Freedman E."/>
            <person name="Gellesch M."/>
            <person name="Goldberg J."/>
            <person name="Griggs A."/>
            <person name="Gujja S."/>
            <person name="Heilman E."/>
            <person name="Heiman D."/>
            <person name="Howarth C."/>
            <person name="Mehta T."/>
            <person name="Neiman D."/>
            <person name="Pearson M."/>
            <person name="Roberts A."/>
            <person name="Saif S."/>
            <person name="Shea T."/>
            <person name="Shenoy N."/>
            <person name="Sisk P."/>
            <person name="Stolte C."/>
            <person name="Sykes S."/>
            <person name="White J."/>
            <person name="Yandava C."/>
            <person name="Burger G."/>
            <person name="Gray M.W."/>
            <person name="Holland P.W.H."/>
            <person name="King N."/>
            <person name="Lang F.B.F."/>
            <person name="Roger A.J."/>
            <person name="Ruiz-Trillo I."/>
            <person name="Haas B."/>
            <person name="Nusbaum C."/>
            <person name="Birren B."/>
        </authorList>
    </citation>
    <scope>NUCLEOTIDE SEQUENCE [LARGE SCALE GENOMIC DNA]</scope>
    <source>
        <strain evidence="1 2">JP610</strain>
    </source>
</reference>
<dbReference type="EMBL" id="KQ242237">
    <property type="protein sequence ID" value="KNC79833.1"/>
    <property type="molecule type" value="Genomic_DNA"/>
</dbReference>
<name>A0A0L0FV68_9EUKA</name>
<accession>A0A0L0FV68</accession>
<organism evidence="1 2">
    <name type="scientific">Sphaeroforma arctica JP610</name>
    <dbReference type="NCBI Taxonomy" id="667725"/>
    <lineage>
        <taxon>Eukaryota</taxon>
        <taxon>Ichthyosporea</taxon>
        <taxon>Ichthyophonida</taxon>
        <taxon>Sphaeroforma</taxon>
    </lineage>
</organism>
<dbReference type="AlphaFoldDB" id="A0A0L0FV68"/>
<dbReference type="RefSeq" id="XP_014153735.1">
    <property type="nucleotide sequence ID" value="XM_014298260.1"/>
</dbReference>
<sequence>MCSWQASPDDLAAEYILSKLDVNPHHILMAIRGEAMAMFVAALKYYPDVLTNCKPTQLEDLAIAVMKESRDAHTDSIFRVLMLKIGMNEIRTGENFAYEAYLLGAEMHNKPDNVMRVIRSLPGFSELENTSLYEETMVWGNAFINEKSKVADLVVFCGMCLRAHFNDQMAEHVVAKLIQVMAHAVSLGERHVRHIRMVINKHRIASWDDLLVGVEAMVAKGKILDARTIAATR</sequence>
<gene>
    <name evidence="1" type="ORF">SARC_07793</name>
</gene>